<feature type="active site" description="Nucleophile" evidence="12">
    <location>
        <position position="278"/>
    </location>
</feature>
<protein>
    <recommendedName>
        <fullName evidence="13">Beta-xylanase</fullName>
        <ecNumber evidence="13">3.2.1.8</ecNumber>
    </recommendedName>
</protein>
<evidence type="ECO:0000256" key="12">
    <source>
        <dbReference type="PROSITE-ProRule" id="PRU10061"/>
    </source>
</evidence>
<evidence type="ECO:0000259" key="17">
    <source>
        <dbReference type="PROSITE" id="PS51760"/>
    </source>
</evidence>
<comment type="subcellular location">
    <subcellularLocation>
        <location evidence="2">Secreted</location>
    </subcellularLocation>
</comment>
<evidence type="ECO:0000256" key="14">
    <source>
        <dbReference type="SAM" id="MobiDB-lite"/>
    </source>
</evidence>
<dbReference type="SMART" id="SM00633">
    <property type="entry name" value="Glyco_10"/>
    <property type="match status" value="1"/>
</dbReference>
<feature type="domain" description="CBM1" evidence="16">
    <location>
        <begin position="19"/>
        <end position="55"/>
    </location>
</feature>
<feature type="region of interest" description="Disordered" evidence="14">
    <location>
        <begin position="61"/>
        <end position="82"/>
    </location>
</feature>
<evidence type="ECO:0000256" key="1">
    <source>
        <dbReference type="ARBA" id="ARBA00000681"/>
    </source>
</evidence>
<dbReference type="PROSITE" id="PS51164">
    <property type="entry name" value="CBM1_2"/>
    <property type="match status" value="1"/>
</dbReference>
<dbReference type="PROSITE" id="PS00562">
    <property type="entry name" value="CBM1_1"/>
    <property type="match status" value="1"/>
</dbReference>
<dbReference type="GO" id="GO:0005576">
    <property type="term" value="C:extracellular region"/>
    <property type="evidence" value="ECO:0007669"/>
    <property type="project" value="UniProtKB-SubCell"/>
</dbReference>
<keyword evidence="9 13" id="KW-0119">Carbohydrate metabolism</keyword>
<feature type="domain" description="GH10" evidence="17">
    <location>
        <begin position="81"/>
        <end position="334"/>
    </location>
</feature>
<dbReference type="InterPro" id="IPR000254">
    <property type="entry name" value="CBD"/>
</dbReference>
<dbReference type="EMBL" id="SGPK01000068">
    <property type="protein sequence ID" value="THH09305.1"/>
    <property type="molecule type" value="Genomic_DNA"/>
</dbReference>
<evidence type="ECO:0000313" key="18">
    <source>
        <dbReference type="EMBL" id="THH09305.1"/>
    </source>
</evidence>
<dbReference type="InterPro" id="IPR017853">
    <property type="entry name" value="GH"/>
</dbReference>
<dbReference type="SUPFAM" id="SSF51445">
    <property type="entry name" value="(Trans)glycosidases"/>
    <property type="match status" value="1"/>
</dbReference>
<dbReference type="GO" id="GO:0031176">
    <property type="term" value="F:endo-1,4-beta-xylanase activity"/>
    <property type="evidence" value="ECO:0007669"/>
    <property type="project" value="UniProtKB-EC"/>
</dbReference>
<evidence type="ECO:0000313" key="19">
    <source>
        <dbReference type="Proteomes" id="UP000308199"/>
    </source>
</evidence>
<evidence type="ECO:0000256" key="15">
    <source>
        <dbReference type="SAM" id="SignalP"/>
    </source>
</evidence>
<evidence type="ECO:0000256" key="6">
    <source>
        <dbReference type="ARBA" id="ARBA00022651"/>
    </source>
</evidence>
<dbReference type="PROSITE" id="PS51760">
    <property type="entry name" value="GH10_2"/>
    <property type="match status" value="1"/>
</dbReference>
<comment type="catalytic activity">
    <reaction evidence="1 13">
        <text>Endohydrolysis of (1-&gt;4)-beta-D-xylosidic linkages in xylans.</text>
        <dbReference type="EC" id="3.2.1.8"/>
    </reaction>
</comment>
<feature type="chain" id="PRO_5020901926" description="Beta-xylanase" evidence="15">
    <location>
        <begin position="20"/>
        <end position="334"/>
    </location>
</feature>
<evidence type="ECO:0000256" key="13">
    <source>
        <dbReference type="RuleBase" id="RU361174"/>
    </source>
</evidence>
<dbReference type="Pfam" id="PF00331">
    <property type="entry name" value="Glyco_hydro_10"/>
    <property type="match status" value="2"/>
</dbReference>
<dbReference type="EC" id="3.2.1.8" evidence="13"/>
<keyword evidence="10 13" id="KW-0326">Glycosidase</keyword>
<proteinExistence type="inferred from homology"/>
<keyword evidence="11 13" id="KW-0624">Polysaccharide degradation</keyword>
<feature type="signal peptide" evidence="15">
    <location>
        <begin position="1"/>
        <end position="19"/>
    </location>
</feature>
<dbReference type="InterPro" id="IPR001000">
    <property type="entry name" value="GH10_dom"/>
</dbReference>
<comment type="caution">
    <text evidence="18">The sequence shown here is derived from an EMBL/GenBank/DDBJ whole genome shotgun (WGS) entry which is preliminary data.</text>
</comment>
<dbReference type="SMART" id="SM00236">
    <property type="entry name" value="fCBD"/>
    <property type="match status" value="1"/>
</dbReference>
<comment type="pathway">
    <text evidence="3">Glycan degradation; xylan degradation.</text>
</comment>
<evidence type="ECO:0000256" key="3">
    <source>
        <dbReference type="ARBA" id="ARBA00004851"/>
    </source>
</evidence>
<dbReference type="SUPFAM" id="SSF57180">
    <property type="entry name" value="Cellulose-binding domain"/>
    <property type="match status" value="1"/>
</dbReference>
<dbReference type="GO" id="GO:0030248">
    <property type="term" value="F:cellulose binding"/>
    <property type="evidence" value="ECO:0007669"/>
    <property type="project" value="InterPro"/>
</dbReference>
<accession>A0A4S4LCK9</accession>
<sequence>MKLSAAFVALLGLVPFAVAQQAVYGQCGGIGWTGPTTCDAGSTCVVSNSYYSQCLPSSAAPSGGGGGGGGSPTSTASGGGSTSTVGLNSAAKAAGKKYFGTASDYSEFSTDAAYKAILDDTTEFGQLSPLNSMKWDATEPEQGTFTFTAANEIVSQAQANGQIMRDAWDVINEPFNDDGTWRSDVFYNTLGTSYVSIGLNSARTADPSAKLYINDYNIENTGAKATSMLNLVQSLKADGVPIDGVGFQGHFIVGEVSTSMSTVMEQMTALGVEVAVTELDIRMTLPSTSALLAQQKTDYDTAISQCKSVAGCVGATVWDFTDKACVLLDSAKSF</sequence>
<evidence type="ECO:0000256" key="10">
    <source>
        <dbReference type="ARBA" id="ARBA00023295"/>
    </source>
</evidence>
<evidence type="ECO:0000256" key="5">
    <source>
        <dbReference type="ARBA" id="ARBA00022525"/>
    </source>
</evidence>
<evidence type="ECO:0000256" key="8">
    <source>
        <dbReference type="ARBA" id="ARBA00022801"/>
    </source>
</evidence>
<dbReference type="Proteomes" id="UP000308199">
    <property type="component" value="Unassembled WGS sequence"/>
</dbReference>
<evidence type="ECO:0000256" key="11">
    <source>
        <dbReference type="ARBA" id="ARBA00023326"/>
    </source>
</evidence>
<name>A0A4S4LCK9_9AGAM</name>
<organism evidence="18 19">
    <name type="scientific">Phellinidium pouzarii</name>
    <dbReference type="NCBI Taxonomy" id="167371"/>
    <lineage>
        <taxon>Eukaryota</taxon>
        <taxon>Fungi</taxon>
        <taxon>Dikarya</taxon>
        <taxon>Basidiomycota</taxon>
        <taxon>Agaricomycotina</taxon>
        <taxon>Agaricomycetes</taxon>
        <taxon>Hymenochaetales</taxon>
        <taxon>Hymenochaetaceae</taxon>
        <taxon>Phellinidium</taxon>
    </lineage>
</organism>
<keyword evidence="8 13" id="KW-0378">Hydrolase</keyword>
<reference evidence="18 19" key="1">
    <citation type="submission" date="2019-02" db="EMBL/GenBank/DDBJ databases">
        <title>Genome sequencing of the rare red list fungi Phellinidium pouzarii.</title>
        <authorList>
            <person name="Buettner E."/>
            <person name="Kellner H."/>
        </authorList>
    </citation>
    <scope>NUCLEOTIDE SEQUENCE [LARGE SCALE GENOMIC DNA]</scope>
    <source>
        <strain evidence="18 19">DSM 108285</strain>
    </source>
</reference>
<gene>
    <name evidence="18" type="ORF">EW145_g2110</name>
</gene>
<evidence type="ECO:0000256" key="7">
    <source>
        <dbReference type="ARBA" id="ARBA00022729"/>
    </source>
</evidence>
<evidence type="ECO:0000256" key="4">
    <source>
        <dbReference type="ARBA" id="ARBA00007495"/>
    </source>
</evidence>
<evidence type="ECO:0000256" key="2">
    <source>
        <dbReference type="ARBA" id="ARBA00004613"/>
    </source>
</evidence>
<dbReference type="PANTHER" id="PTHR31490">
    <property type="entry name" value="GLYCOSYL HYDROLASE"/>
    <property type="match status" value="1"/>
</dbReference>
<keyword evidence="19" id="KW-1185">Reference proteome</keyword>
<evidence type="ECO:0000256" key="9">
    <source>
        <dbReference type="ARBA" id="ARBA00023277"/>
    </source>
</evidence>
<dbReference type="AlphaFoldDB" id="A0A4S4LCK9"/>
<dbReference type="PANTHER" id="PTHR31490:SF35">
    <property type="entry name" value="ENDO-1,4-BETA-XYLANASE"/>
    <property type="match status" value="1"/>
</dbReference>
<keyword evidence="6" id="KW-0858">Xylan degradation</keyword>
<dbReference type="GO" id="GO:0045493">
    <property type="term" value="P:xylan catabolic process"/>
    <property type="evidence" value="ECO:0007669"/>
    <property type="project" value="UniProtKB-KW"/>
</dbReference>
<evidence type="ECO:0000259" key="16">
    <source>
        <dbReference type="PROSITE" id="PS51164"/>
    </source>
</evidence>
<dbReference type="Pfam" id="PF00734">
    <property type="entry name" value="CBM_1"/>
    <property type="match status" value="1"/>
</dbReference>
<keyword evidence="5" id="KW-0964">Secreted</keyword>
<feature type="compositionally biased region" description="Gly residues" evidence="14">
    <location>
        <begin position="62"/>
        <end position="81"/>
    </location>
</feature>
<comment type="similarity">
    <text evidence="4 13">Belongs to the glycosyl hydrolase 10 (cellulase F) family.</text>
</comment>
<keyword evidence="7 15" id="KW-0732">Signal</keyword>
<dbReference type="InterPro" id="IPR031158">
    <property type="entry name" value="GH10_AS"/>
</dbReference>
<dbReference type="Gene3D" id="3.20.20.80">
    <property type="entry name" value="Glycosidases"/>
    <property type="match status" value="2"/>
</dbReference>
<dbReference type="OrthoDB" id="3055998at2759"/>
<dbReference type="InterPro" id="IPR044846">
    <property type="entry name" value="GH10"/>
</dbReference>
<dbReference type="PROSITE" id="PS00591">
    <property type="entry name" value="GH10_1"/>
    <property type="match status" value="1"/>
</dbReference>
<dbReference type="PRINTS" id="PR00134">
    <property type="entry name" value="GLHYDRLASE10"/>
</dbReference>
<dbReference type="InterPro" id="IPR035971">
    <property type="entry name" value="CBD_sf"/>
</dbReference>